<dbReference type="PROSITE" id="PS00101">
    <property type="entry name" value="HEXAPEP_TRANSFERASES"/>
    <property type="match status" value="1"/>
</dbReference>
<dbReference type="Gene3D" id="2.160.10.10">
    <property type="entry name" value="Hexapeptide repeat proteins"/>
    <property type="match status" value="1"/>
</dbReference>
<dbReference type="InterPro" id="IPR001451">
    <property type="entry name" value="Hexapep"/>
</dbReference>
<evidence type="ECO:0000256" key="8">
    <source>
        <dbReference type="ARBA" id="ARBA00023098"/>
    </source>
</evidence>
<evidence type="ECO:0000256" key="4">
    <source>
        <dbReference type="ARBA" id="ARBA00022516"/>
    </source>
</evidence>
<dbReference type="InterPro" id="IPR018357">
    <property type="entry name" value="Hexapep_transf_CS"/>
</dbReference>
<evidence type="ECO:0000256" key="6">
    <source>
        <dbReference type="ARBA" id="ARBA00022679"/>
    </source>
</evidence>
<dbReference type="EC" id="2.3.1.28" evidence="2"/>
<keyword evidence="9" id="KW-0046">Antibiotic resistance</keyword>
<protein>
    <recommendedName>
        <fullName evidence="3">Chloramphenicol acetyltransferase</fullName>
        <ecNumber evidence="2">2.3.1.28</ecNumber>
    </recommendedName>
</protein>
<keyword evidence="4" id="KW-0444">Lipid biosynthesis</keyword>
<evidence type="ECO:0000313" key="12">
    <source>
        <dbReference type="EMBL" id="UXH42238.1"/>
    </source>
</evidence>
<evidence type="ECO:0000256" key="2">
    <source>
        <dbReference type="ARBA" id="ARBA00013235"/>
    </source>
</evidence>
<dbReference type="PANTHER" id="PTHR43300:SF12">
    <property type="entry name" value="CHLORAMPHENICOL ACETYLTRANSFERASE"/>
    <property type="match status" value="1"/>
</dbReference>
<comment type="similarity">
    <text evidence="1">Belongs to the transferase hexapeptide repeat family.</text>
</comment>
<dbReference type="SUPFAM" id="SSF51161">
    <property type="entry name" value="Trimeric LpxA-like enzymes"/>
    <property type="match status" value="1"/>
</dbReference>
<keyword evidence="7" id="KW-0677">Repeat</keyword>
<evidence type="ECO:0000256" key="10">
    <source>
        <dbReference type="ARBA" id="ARBA00023315"/>
    </source>
</evidence>
<proteinExistence type="inferred from homology"/>
<keyword evidence="6" id="KW-0808">Transferase</keyword>
<sequence>MMRVTDWYWKRWIRRRGLKFSTAVSELSSKSTLNIEEGVRIGEVAIDTRELSVGANTYIRSECLLQVVGSIGRFCSISTGVVLGQEKHTHPLNWLSTHPFQYTDTGLEYTARFDLATIGHDVWIGHAAMVMEGVTVGTGAVIATRSLVTKDVPPYAVVAGVPAKVIRYRFPPEVIERLLASQWWERDIEQLKALPMNDPDACLEALESIPKVGYRKIQITRRGCQELV</sequence>
<dbReference type="Pfam" id="PF00132">
    <property type="entry name" value="Hexapep"/>
    <property type="match status" value="1"/>
</dbReference>
<accession>A0ABY6ASF9</accession>
<dbReference type="CDD" id="cd03349">
    <property type="entry name" value="LbH_XAT"/>
    <property type="match status" value="1"/>
</dbReference>
<comment type="catalytic activity">
    <reaction evidence="11">
        <text>chloramphenicol + acetyl-CoA = chloramphenicol 3-acetate + CoA</text>
        <dbReference type="Rhea" id="RHEA:18421"/>
        <dbReference type="ChEBI" id="CHEBI:16730"/>
        <dbReference type="ChEBI" id="CHEBI:17698"/>
        <dbReference type="ChEBI" id="CHEBI:57287"/>
        <dbReference type="ChEBI" id="CHEBI:57288"/>
        <dbReference type="EC" id="2.3.1.28"/>
    </reaction>
</comment>
<evidence type="ECO:0000256" key="9">
    <source>
        <dbReference type="ARBA" id="ARBA00023251"/>
    </source>
</evidence>
<keyword evidence="13" id="KW-1185">Reference proteome</keyword>
<keyword evidence="10" id="KW-0012">Acyltransferase</keyword>
<dbReference type="InterPro" id="IPR050179">
    <property type="entry name" value="Trans_hexapeptide_repeat"/>
</dbReference>
<evidence type="ECO:0000256" key="1">
    <source>
        <dbReference type="ARBA" id="ARBA00007274"/>
    </source>
</evidence>
<dbReference type="EMBL" id="CP104557">
    <property type="protein sequence ID" value="UXH42238.1"/>
    <property type="molecule type" value="Genomic_DNA"/>
</dbReference>
<dbReference type="PANTHER" id="PTHR43300">
    <property type="entry name" value="ACETYLTRANSFERASE"/>
    <property type="match status" value="1"/>
</dbReference>
<organism evidence="12 13">
    <name type="scientific">Pseudomonas promysalinigenes</name>
    <dbReference type="NCBI Taxonomy" id="485898"/>
    <lineage>
        <taxon>Bacteria</taxon>
        <taxon>Pseudomonadati</taxon>
        <taxon>Pseudomonadota</taxon>
        <taxon>Gammaproteobacteria</taxon>
        <taxon>Pseudomonadales</taxon>
        <taxon>Pseudomonadaceae</taxon>
        <taxon>Pseudomonas</taxon>
    </lineage>
</organism>
<evidence type="ECO:0000256" key="7">
    <source>
        <dbReference type="ARBA" id="ARBA00022737"/>
    </source>
</evidence>
<evidence type="ECO:0000313" key="13">
    <source>
        <dbReference type="Proteomes" id="UP001064504"/>
    </source>
</evidence>
<name>A0ABY6ASF9_9PSED</name>
<gene>
    <name evidence="12" type="ORF">N5C08_02205</name>
</gene>
<keyword evidence="8" id="KW-0443">Lipid metabolism</keyword>
<dbReference type="Proteomes" id="UP001064504">
    <property type="component" value="Chromosome"/>
</dbReference>
<reference evidence="12" key="1">
    <citation type="submission" date="2022-09" db="EMBL/GenBank/DDBJ databases">
        <title>Complete genome sequence of Pseudomonas promysalinigenes strain RL-WG26, a newly isolated PGPR with the potential for plant salinity stress alleviation.</title>
        <authorList>
            <person name="Ren L."/>
            <person name="Wang G."/>
            <person name="Hu H."/>
        </authorList>
    </citation>
    <scope>NUCLEOTIDE SEQUENCE</scope>
    <source>
        <strain evidence="12">RL-WG26</strain>
    </source>
</reference>
<dbReference type="InterPro" id="IPR011004">
    <property type="entry name" value="Trimer_LpxA-like_sf"/>
</dbReference>
<evidence type="ECO:0000256" key="11">
    <source>
        <dbReference type="ARBA" id="ARBA00047633"/>
    </source>
</evidence>
<keyword evidence="5" id="KW-0441">Lipid A biosynthesis</keyword>
<evidence type="ECO:0000256" key="3">
    <source>
        <dbReference type="ARBA" id="ARBA00020291"/>
    </source>
</evidence>
<evidence type="ECO:0000256" key="5">
    <source>
        <dbReference type="ARBA" id="ARBA00022556"/>
    </source>
</evidence>